<protein>
    <submittedName>
        <fullName evidence="1">Uncharacterized protein</fullName>
    </submittedName>
</protein>
<reference evidence="1 2" key="1">
    <citation type="submission" date="2020-05" db="EMBL/GenBank/DDBJ databases">
        <title>Ramlibacter rhizophilus sp. nov., isolated from rhizosphere soil of national flower Mugunghwa from South Korea.</title>
        <authorList>
            <person name="Zheng-Fei Y."/>
            <person name="Huan T."/>
        </authorList>
    </citation>
    <scope>NUCLEOTIDE SEQUENCE [LARGE SCALE GENOMIC DNA]</scope>
    <source>
        <strain evidence="1 2">H242</strain>
    </source>
</reference>
<name>A0ABX6P239_9BURK</name>
<evidence type="ECO:0000313" key="2">
    <source>
        <dbReference type="Proteomes" id="UP000500826"/>
    </source>
</evidence>
<organism evidence="1 2">
    <name type="scientific">Ramlibacter terrae</name>
    <dbReference type="NCBI Taxonomy" id="2732511"/>
    <lineage>
        <taxon>Bacteria</taxon>
        <taxon>Pseudomonadati</taxon>
        <taxon>Pseudomonadota</taxon>
        <taxon>Betaproteobacteria</taxon>
        <taxon>Burkholderiales</taxon>
        <taxon>Comamonadaceae</taxon>
        <taxon>Ramlibacter</taxon>
    </lineage>
</organism>
<reference evidence="1 2" key="2">
    <citation type="submission" date="2020-05" db="EMBL/GenBank/DDBJ databases">
        <authorList>
            <person name="Khan S.A."/>
            <person name="Jeon C.O."/>
            <person name="Chun B.H."/>
        </authorList>
    </citation>
    <scope>NUCLEOTIDE SEQUENCE [LARGE SCALE GENOMIC DNA]</scope>
    <source>
        <strain evidence="1 2">H242</strain>
    </source>
</reference>
<dbReference type="Proteomes" id="UP000500826">
    <property type="component" value="Chromosome"/>
</dbReference>
<gene>
    <name evidence="1" type="ORF">HK414_10250</name>
</gene>
<accession>A0ABX6P239</accession>
<keyword evidence="2" id="KW-1185">Reference proteome</keyword>
<sequence length="159" mass="16963">MRPQLLQRVEGLLADTVNAYTAALGANASKTRLATQRLAALRQPVETILSGNGEPTSDPTLLGAAAASATPEAAAECAAARSPSEKLICTDAELAEMDRDWTACAPGPRRHARPGRFRAAAGAGWARREAQCRGDKACLRNWYAQRKKELFREFAANGG</sequence>
<evidence type="ECO:0000313" key="1">
    <source>
        <dbReference type="EMBL" id="QJW84130.1"/>
    </source>
</evidence>
<proteinExistence type="predicted"/>
<dbReference type="EMBL" id="CP053418">
    <property type="protein sequence ID" value="QJW84130.1"/>
    <property type="molecule type" value="Genomic_DNA"/>
</dbReference>